<dbReference type="Proteomes" id="UP000001072">
    <property type="component" value="Unassembled WGS sequence"/>
</dbReference>
<proteinExistence type="predicted"/>
<reference evidence="4" key="1">
    <citation type="journal article" date="2011" name="Proc. Natl. Acad. Sci. U.S.A.">
        <title>Obligate biotrophy features unraveled by the genomic analysis of rust fungi.</title>
        <authorList>
            <person name="Duplessis S."/>
            <person name="Cuomo C.A."/>
            <person name="Lin Y.-C."/>
            <person name="Aerts A."/>
            <person name="Tisserant E."/>
            <person name="Veneault-Fourrey C."/>
            <person name="Joly D.L."/>
            <person name="Hacquard S."/>
            <person name="Amselem J."/>
            <person name="Cantarel B.L."/>
            <person name="Chiu R."/>
            <person name="Coutinho P.M."/>
            <person name="Feau N."/>
            <person name="Field M."/>
            <person name="Frey P."/>
            <person name="Gelhaye E."/>
            <person name="Goldberg J."/>
            <person name="Grabherr M.G."/>
            <person name="Kodira C.D."/>
            <person name="Kohler A."/>
            <person name="Kuees U."/>
            <person name="Lindquist E.A."/>
            <person name="Lucas S.M."/>
            <person name="Mago R."/>
            <person name="Mauceli E."/>
            <person name="Morin E."/>
            <person name="Murat C."/>
            <person name="Pangilinan J.L."/>
            <person name="Park R."/>
            <person name="Pearson M."/>
            <person name="Quesneville H."/>
            <person name="Rouhier N."/>
            <person name="Sakthikumar S."/>
            <person name="Salamov A.A."/>
            <person name="Schmutz J."/>
            <person name="Selles B."/>
            <person name="Shapiro H."/>
            <person name="Tanguay P."/>
            <person name="Tuskan G.A."/>
            <person name="Henrissat B."/>
            <person name="Van de Peer Y."/>
            <person name="Rouze P."/>
            <person name="Ellis J.G."/>
            <person name="Dodds P.N."/>
            <person name="Schein J.E."/>
            <person name="Zhong S."/>
            <person name="Hamelin R.C."/>
            <person name="Grigoriev I.V."/>
            <person name="Szabo L.J."/>
            <person name="Martin F."/>
        </authorList>
    </citation>
    <scope>NUCLEOTIDE SEQUENCE [LARGE SCALE GENOMIC DNA]</scope>
    <source>
        <strain evidence="4">98AG31 / pathotype 3-4-7</strain>
    </source>
</reference>
<gene>
    <name evidence="3" type="ORF">MELLADRAFT_104992</name>
</gene>
<dbReference type="RefSeq" id="XP_007408138.1">
    <property type="nucleotide sequence ID" value="XM_007408076.1"/>
</dbReference>
<keyword evidence="4" id="KW-1185">Reference proteome</keyword>
<protein>
    <submittedName>
        <fullName evidence="3">Uncharacterized protein</fullName>
    </submittedName>
</protein>
<dbReference type="VEuPathDB" id="FungiDB:MELLADRAFT_104992"/>
<dbReference type="HOGENOM" id="CLU_934071_0_0_1"/>
<dbReference type="GeneID" id="18922464"/>
<organism evidence="4">
    <name type="scientific">Melampsora larici-populina (strain 98AG31 / pathotype 3-4-7)</name>
    <name type="common">Poplar leaf rust fungus</name>
    <dbReference type="NCBI Taxonomy" id="747676"/>
    <lineage>
        <taxon>Eukaryota</taxon>
        <taxon>Fungi</taxon>
        <taxon>Dikarya</taxon>
        <taxon>Basidiomycota</taxon>
        <taxon>Pucciniomycotina</taxon>
        <taxon>Pucciniomycetes</taxon>
        <taxon>Pucciniales</taxon>
        <taxon>Melampsoraceae</taxon>
        <taxon>Melampsora</taxon>
    </lineage>
</organism>
<dbReference type="OrthoDB" id="10513459at2759"/>
<feature type="compositionally biased region" description="Polar residues" evidence="2">
    <location>
        <begin position="1"/>
        <end position="15"/>
    </location>
</feature>
<dbReference type="EMBL" id="GL883100">
    <property type="protein sequence ID" value="EGG08552.1"/>
    <property type="molecule type" value="Genomic_DNA"/>
</dbReference>
<feature type="coiled-coil region" evidence="1">
    <location>
        <begin position="115"/>
        <end position="145"/>
    </location>
</feature>
<feature type="compositionally biased region" description="Polar residues" evidence="2">
    <location>
        <begin position="35"/>
        <end position="44"/>
    </location>
</feature>
<accession>F4RG56</accession>
<evidence type="ECO:0000313" key="4">
    <source>
        <dbReference type="Proteomes" id="UP000001072"/>
    </source>
</evidence>
<evidence type="ECO:0000313" key="3">
    <source>
        <dbReference type="EMBL" id="EGG08552.1"/>
    </source>
</evidence>
<dbReference type="KEGG" id="mlr:MELLADRAFT_104992"/>
<dbReference type="AlphaFoldDB" id="F4RG56"/>
<evidence type="ECO:0000256" key="1">
    <source>
        <dbReference type="SAM" id="Coils"/>
    </source>
</evidence>
<evidence type="ECO:0000256" key="2">
    <source>
        <dbReference type="SAM" id="MobiDB-lite"/>
    </source>
</evidence>
<dbReference type="InParanoid" id="F4RG56"/>
<name>F4RG56_MELLP</name>
<sequence>MSPTSTNAVSNQGSPTHPALEVSQSNELEHGFTNEDGSSISSGSAHADGSSPAEAESRLHLDQIDETEDSYESVMSRINNWRETTSSDIEVPFDIVEETPIPEVIEEQREESTAEIELRQKLALLQSLLNEQNEENDSLDDSDDEQFDKKEDKFQFLMGQSDFKDLLFLQILNQCSPFSSNDGVSKAFGKCAHLLRTSEATKEYFGNLGINSGKRLLRERYLLLKSWITTKGFCNVINSSSQDHEEEIRELMQELIEEEIAYTTHKQSRDIDQPSLLSGSSYGSVSSCESSFESESCV</sequence>
<keyword evidence="1" id="KW-0175">Coiled coil</keyword>
<feature type="coiled-coil region" evidence="1">
    <location>
        <begin position="234"/>
        <end position="261"/>
    </location>
</feature>
<feature type="region of interest" description="Disordered" evidence="2">
    <location>
        <begin position="1"/>
        <end position="71"/>
    </location>
</feature>